<dbReference type="OrthoDB" id="1644322at2"/>
<name>A0A1H9KWZ6_9LACT</name>
<dbReference type="STRING" id="137733.SAMN05421767_1161"/>
<protein>
    <recommendedName>
        <fullName evidence="3">YolD-like protein</fullName>
    </recommendedName>
</protein>
<proteinExistence type="predicted"/>
<evidence type="ECO:0008006" key="3">
    <source>
        <dbReference type="Google" id="ProtNLM"/>
    </source>
</evidence>
<gene>
    <name evidence="1" type="ORF">SAMN05421767_1161</name>
</gene>
<evidence type="ECO:0000313" key="1">
    <source>
        <dbReference type="EMBL" id="SER03529.1"/>
    </source>
</evidence>
<dbReference type="EMBL" id="FOGF01000016">
    <property type="protein sequence ID" value="SER03529.1"/>
    <property type="molecule type" value="Genomic_DNA"/>
</dbReference>
<reference evidence="1 2" key="1">
    <citation type="submission" date="2016-10" db="EMBL/GenBank/DDBJ databases">
        <authorList>
            <person name="de Groot N.N."/>
        </authorList>
    </citation>
    <scope>NUCLEOTIDE SEQUENCE [LARGE SCALE GENOMIC DNA]</scope>
    <source>
        <strain evidence="1 2">DSM 15827</strain>
    </source>
</reference>
<accession>A0A1H9KWZ6</accession>
<keyword evidence="2" id="KW-1185">Reference proteome</keyword>
<dbReference type="RefSeq" id="WP_143054378.1">
    <property type="nucleotide sequence ID" value="NZ_FOGF01000016.1"/>
</dbReference>
<dbReference type="Proteomes" id="UP000198556">
    <property type="component" value="Unassembled WGS sequence"/>
</dbReference>
<organism evidence="1 2">
    <name type="scientific">Granulicatella balaenopterae</name>
    <dbReference type="NCBI Taxonomy" id="137733"/>
    <lineage>
        <taxon>Bacteria</taxon>
        <taxon>Bacillati</taxon>
        <taxon>Bacillota</taxon>
        <taxon>Bacilli</taxon>
        <taxon>Lactobacillales</taxon>
        <taxon>Carnobacteriaceae</taxon>
        <taxon>Granulicatella</taxon>
    </lineage>
</organism>
<evidence type="ECO:0000313" key="2">
    <source>
        <dbReference type="Proteomes" id="UP000198556"/>
    </source>
</evidence>
<dbReference type="AlphaFoldDB" id="A0A1H9KWZ6"/>
<sequence length="114" mass="13526">MNNYQDRGMKKWQGFFLSEHSEQLAEKEEPLVVLEEQSDDEKSRYIYDAWRKNLPILVQLRMRSVGGDVYQFHGKVEGLLDDRIVFQKDGRWKSYQLASIEAVRVQASQPWFVD</sequence>